<dbReference type="AlphaFoldDB" id="Q9P8A7"/>
<organism evidence="3">
    <name type="scientific">Agaricus bisporus</name>
    <name type="common">White button mushroom</name>
    <dbReference type="NCBI Taxonomy" id="5341"/>
    <lineage>
        <taxon>Eukaryota</taxon>
        <taxon>Fungi</taxon>
        <taxon>Dikarya</taxon>
        <taxon>Basidiomycota</taxon>
        <taxon>Agaricomycotina</taxon>
        <taxon>Agaricomycetes</taxon>
        <taxon>Agaricomycetidae</taxon>
        <taxon>Agaricales</taxon>
        <taxon>Agaricineae</taxon>
        <taxon>Agaricaceae</taxon>
        <taxon>Agaricus</taxon>
    </lineage>
</organism>
<evidence type="ECO:0000256" key="1">
    <source>
        <dbReference type="SAM" id="MobiDB-lite"/>
    </source>
</evidence>
<evidence type="ECO:0000256" key="2">
    <source>
        <dbReference type="SAM" id="SignalP"/>
    </source>
</evidence>
<feature type="compositionally biased region" description="Gly residues" evidence="1">
    <location>
        <begin position="108"/>
        <end position="117"/>
    </location>
</feature>
<accession>Q9P8A7</accession>
<feature type="region of interest" description="Disordered" evidence="1">
    <location>
        <begin position="31"/>
        <end position="60"/>
    </location>
</feature>
<sequence>MRSISFIPFLVLLASPAFGWPVRRTYDTEPANSAVNSHNSYSGAGGNAPGGSVQAPGPSGPLDILRGGLLNIGSNNAGNAGNASSGPATAGGILSSGRSTDSVNSGGSYSGQGGQAPGGNVNVTPGLVNIDSNDAGDGGPATSSSSGFGGI</sequence>
<proteinExistence type="evidence at transcript level"/>
<reference evidence="3" key="1">
    <citation type="journal article" date="2001" name="Mycol. Res.">
        <title>Genes with increased transcript levels following harvest of the sporophore of Agaricus bisporus have multiple physiological roles.</title>
        <authorList>
            <person name="Eastwood D.C."/>
            <person name="Kingsnorth C.S."/>
            <person name="Jones H."/>
            <person name="Burton K.S."/>
        </authorList>
    </citation>
    <scope>NUCLEOTIDE SEQUENCE</scope>
    <source>
        <strain evidence="3">Horst U3</strain>
    </source>
</reference>
<keyword evidence="2" id="KW-0732">Signal</keyword>
<dbReference type="EMBL" id="AJ566188">
    <property type="protein sequence ID" value="CAD92806.1"/>
    <property type="molecule type" value="mRNA"/>
</dbReference>
<protein>
    <submittedName>
        <fullName evidence="3">Shs13 protein</fullName>
    </submittedName>
</protein>
<feature type="compositionally biased region" description="Polar residues" evidence="1">
    <location>
        <begin position="141"/>
        <end position="151"/>
    </location>
</feature>
<dbReference type="EMBL" id="AJ271700">
    <property type="protein sequence ID" value="CAB85693.2"/>
    <property type="molecule type" value="mRNA"/>
</dbReference>
<feature type="signal peptide" evidence="2">
    <location>
        <begin position="1"/>
        <end position="19"/>
    </location>
</feature>
<feature type="chain" id="PRO_5007717494" evidence="2">
    <location>
        <begin position="20"/>
        <end position="151"/>
    </location>
</feature>
<reference evidence="4" key="2">
    <citation type="submission" date="2003-06" db="EMBL/GenBank/DDBJ databases">
        <title>Genes with increased transcription levels following harvest of the sporophore of Agaricus bisporus have multiple physiological roles.</title>
        <authorList>
            <person name="Eastwood D.C."/>
            <person name="Kingsnorth C.S."/>
            <person name="Jones H.E."/>
            <person name="Burton K.S."/>
        </authorList>
    </citation>
    <scope>NUCLEOTIDE SEQUENCE</scope>
    <source>
        <strain evidence="4">Horst U3</strain>
    </source>
</reference>
<feature type="compositionally biased region" description="Low complexity" evidence="1">
    <location>
        <begin position="75"/>
        <end position="92"/>
    </location>
</feature>
<gene>
    <name evidence="3" type="primary">shs13</name>
</gene>
<evidence type="ECO:0000313" key="4">
    <source>
        <dbReference type="EMBL" id="CAD92806.1"/>
    </source>
</evidence>
<feature type="compositionally biased region" description="Polar residues" evidence="1">
    <location>
        <begin position="31"/>
        <end position="42"/>
    </location>
</feature>
<evidence type="ECO:0000313" key="3">
    <source>
        <dbReference type="EMBL" id="CAB85693.2"/>
    </source>
</evidence>
<reference evidence="3" key="3">
    <citation type="submission" date="2003-06" db="EMBL/GenBank/DDBJ databases">
        <authorList>
            <person name="Eastwood D.C."/>
        </authorList>
    </citation>
    <scope>NUCLEOTIDE SEQUENCE</scope>
    <source>
        <strain evidence="3">Horst U3</strain>
    </source>
</reference>
<feature type="region of interest" description="Disordered" evidence="1">
    <location>
        <begin position="75"/>
        <end position="151"/>
    </location>
</feature>
<name>Q9P8A7_AGABI</name>